<dbReference type="InterPro" id="IPR011009">
    <property type="entry name" value="Kinase-like_dom_sf"/>
</dbReference>
<evidence type="ECO:0008006" key="4">
    <source>
        <dbReference type="Google" id="ProtNLM"/>
    </source>
</evidence>
<dbReference type="SUPFAM" id="SSF56112">
    <property type="entry name" value="Protein kinase-like (PK-like)"/>
    <property type="match status" value="1"/>
</dbReference>
<dbReference type="VEuPathDB" id="FungiDB:MGYG_04612"/>
<reference evidence="3" key="1">
    <citation type="journal article" date="2012" name="MBio">
        <title>Comparative genome analysis of Trichophyton rubrum and related dermatophytes reveals candidate genes involved in infection.</title>
        <authorList>
            <person name="Martinez D.A."/>
            <person name="Oliver B.G."/>
            <person name="Graeser Y."/>
            <person name="Goldberg J.M."/>
            <person name="Li W."/>
            <person name="Martinez-Rossi N.M."/>
            <person name="Monod M."/>
            <person name="Shelest E."/>
            <person name="Barton R.C."/>
            <person name="Birch E."/>
            <person name="Brakhage A.A."/>
            <person name="Chen Z."/>
            <person name="Gurr S.J."/>
            <person name="Heiman D."/>
            <person name="Heitman J."/>
            <person name="Kosti I."/>
            <person name="Rossi A."/>
            <person name="Saif S."/>
            <person name="Samalova M."/>
            <person name="Saunders C.W."/>
            <person name="Shea T."/>
            <person name="Summerbell R.C."/>
            <person name="Xu J."/>
            <person name="Young S."/>
            <person name="Zeng Q."/>
            <person name="Birren B.W."/>
            <person name="Cuomo C.A."/>
            <person name="White T.C."/>
        </authorList>
    </citation>
    <scope>NUCLEOTIDE SEQUENCE [LARGE SCALE GENOMIC DNA]</scope>
    <source>
        <strain evidence="3">ATCC MYA-4604 / CBS 118893</strain>
    </source>
</reference>
<accession>E4UU19</accession>
<keyword evidence="3" id="KW-1185">Reference proteome</keyword>
<dbReference type="HOGENOM" id="CLU_1315117_0_0_1"/>
<dbReference type="Proteomes" id="UP000002669">
    <property type="component" value="Unassembled WGS sequence"/>
</dbReference>
<dbReference type="OrthoDB" id="4201751at2759"/>
<dbReference type="STRING" id="535722.E4UU19"/>
<sequence>MLAGFPRASSYGRHPRLSSPLQSDKIKMMLKRSSRKMVSWTLPWQDAPGALMRETVPLKCLEDRFYSMGRERSSYGLSNHADAKIKVSSMEMSSLPTSFYAQMDGCEYVTLTLMKDEWDGMTTTNYVSPKRARSWPDLTDPPPAIEDDLYGVGVTIWELYTKKMPFEDWYIDDIMWHLNSGKTVDVSEVEDLEVQDIICEYPRNGGAKI</sequence>
<dbReference type="EMBL" id="DS989824">
    <property type="protein sequence ID" value="EFR01609.1"/>
    <property type="molecule type" value="Genomic_DNA"/>
</dbReference>
<gene>
    <name evidence="2" type="ORF">MGYG_04612</name>
</gene>
<dbReference type="eggNOG" id="ENOG502RQRD">
    <property type="taxonomic scope" value="Eukaryota"/>
</dbReference>
<proteinExistence type="predicted"/>
<evidence type="ECO:0000256" key="1">
    <source>
        <dbReference type="SAM" id="MobiDB-lite"/>
    </source>
</evidence>
<evidence type="ECO:0000313" key="2">
    <source>
        <dbReference type="EMBL" id="EFR01609.1"/>
    </source>
</evidence>
<dbReference type="GeneID" id="10029733"/>
<evidence type="ECO:0000313" key="3">
    <source>
        <dbReference type="Proteomes" id="UP000002669"/>
    </source>
</evidence>
<protein>
    <recommendedName>
        <fullName evidence="4">Protein kinase domain-containing protein</fullName>
    </recommendedName>
</protein>
<name>E4UU19_ARTGP</name>
<feature type="region of interest" description="Disordered" evidence="1">
    <location>
        <begin position="1"/>
        <end position="23"/>
    </location>
</feature>
<dbReference type="InParanoid" id="E4UU19"/>
<dbReference type="Gene3D" id="1.10.510.10">
    <property type="entry name" value="Transferase(Phosphotransferase) domain 1"/>
    <property type="match status" value="1"/>
</dbReference>
<dbReference type="RefSeq" id="XP_003174439.1">
    <property type="nucleotide sequence ID" value="XM_003174391.1"/>
</dbReference>
<dbReference type="AlphaFoldDB" id="E4UU19"/>
<organism evidence="3">
    <name type="scientific">Arthroderma gypseum (strain ATCC MYA-4604 / CBS 118893)</name>
    <name type="common">Microsporum gypseum</name>
    <dbReference type="NCBI Taxonomy" id="535722"/>
    <lineage>
        <taxon>Eukaryota</taxon>
        <taxon>Fungi</taxon>
        <taxon>Dikarya</taxon>
        <taxon>Ascomycota</taxon>
        <taxon>Pezizomycotina</taxon>
        <taxon>Eurotiomycetes</taxon>
        <taxon>Eurotiomycetidae</taxon>
        <taxon>Onygenales</taxon>
        <taxon>Arthrodermataceae</taxon>
        <taxon>Nannizzia</taxon>
    </lineage>
</organism>